<dbReference type="EMBL" id="CDOG01000078">
    <property type="protein sequence ID" value="CEN41744.1"/>
    <property type="molecule type" value="Genomic_DNA"/>
</dbReference>
<proteinExistence type="predicted"/>
<accession>A0A0B7HT27</accession>
<dbReference type="Proteomes" id="UP000038083">
    <property type="component" value="Unassembled WGS sequence"/>
</dbReference>
<organism evidence="1 2">
    <name type="scientific">Capnocytophaga cynodegmi</name>
    <dbReference type="NCBI Taxonomy" id="28189"/>
    <lineage>
        <taxon>Bacteria</taxon>
        <taxon>Pseudomonadati</taxon>
        <taxon>Bacteroidota</taxon>
        <taxon>Flavobacteriia</taxon>
        <taxon>Flavobacteriales</taxon>
        <taxon>Flavobacteriaceae</taxon>
        <taxon>Capnocytophaga</taxon>
    </lineage>
</organism>
<evidence type="ECO:0000313" key="2">
    <source>
        <dbReference type="Proteomes" id="UP000038083"/>
    </source>
</evidence>
<dbReference type="PROSITE" id="PS51257">
    <property type="entry name" value="PROKAR_LIPOPROTEIN"/>
    <property type="match status" value="1"/>
</dbReference>
<sequence length="173" mass="20060">MKRILLILSVLLVSCEELESVIPPRPVGYLTTGNEVIYTPQKNIYKVEEMIEISLSFSSTLLDENDKKVHIQEVAKNIPEKIMVEFPYRWKEDSSIVHIVLNGNKLESLGRITFIYNKDKDRYILSDKLALVFHKKGIYLLSDILNFTDFRLSRQGFLSVNRLVSKQKIAIEE</sequence>
<evidence type="ECO:0000313" key="1">
    <source>
        <dbReference type="EMBL" id="CEN41744.1"/>
    </source>
</evidence>
<name>A0A0B7HT27_9FLAO</name>
<reference evidence="1 2" key="1">
    <citation type="submission" date="2015-01" db="EMBL/GenBank/DDBJ databases">
        <authorList>
            <person name="MANFREDI Pablo"/>
        </authorList>
    </citation>
    <scope>NUCLEOTIDE SEQUENCE [LARGE SCALE GENOMIC DNA]</scope>
    <source>
        <strain evidence="1 2">Ccy74</strain>
    </source>
</reference>
<gene>
    <name evidence="1" type="ORF">CCYN74_80002</name>
</gene>
<dbReference type="AlphaFoldDB" id="A0A0B7HT27"/>
<protein>
    <submittedName>
        <fullName evidence="1">Uncharacterized protein</fullName>
    </submittedName>
</protein>